<dbReference type="Pfam" id="PF18076">
    <property type="entry name" value="FGAR-AT_N"/>
    <property type="match status" value="1"/>
</dbReference>
<evidence type="ECO:0000256" key="1">
    <source>
        <dbReference type="ARBA" id="ARBA00022598"/>
    </source>
</evidence>
<keyword evidence="8" id="KW-1185">Reference proteome</keyword>
<gene>
    <name evidence="7" type="primary">ADE6_3</name>
    <name evidence="7" type="ORF">H4R20_006223</name>
</gene>
<keyword evidence="4" id="KW-0067">ATP-binding</keyword>
<keyword evidence="3" id="KW-0658">Purine biosynthesis</keyword>
<name>A0A9W8LQ22_9FUNG</name>
<evidence type="ECO:0000256" key="3">
    <source>
        <dbReference type="ARBA" id="ARBA00022755"/>
    </source>
</evidence>
<dbReference type="Gene3D" id="3.30.1330.10">
    <property type="entry name" value="PurM-like, N-terminal domain"/>
    <property type="match status" value="1"/>
</dbReference>
<dbReference type="InterPro" id="IPR041609">
    <property type="entry name" value="PurL_linker"/>
</dbReference>
<dbReference type="GO" id="GO:0006164">
    <property type="term" value="P:purine nucleotide biosynthetic process"/>
    <property type="evidence" value="ECO:0007669"/>
    <property type="project" value="UniProtKB-KW"/>
</dbReference>
<protein>
    <submittedName>
        <fullName evidence="7">Phosphoribosylformylglycinamidine synthase</fullName>
        <ecNumber evidence="7">6.3.5.3</ecNumber>
    </submittedName>
</protein>
<keyword evidence="2" id="KW-0547">Nucleotide-binding</keyword>
<dbReference type="InterPro" id="IPR036921">
    <property type="entry name" value="PurM-like_N_sf"/>
</dbReference>
<keyword evidence="1 7" id="KW-0436">Ligase</keyword>
<dbReference type="GO" id="GO:0005524">
    <property type="term" value="F:ATP binding"/>
    <property type="evidence" value="ECO:0007669"/>
    <property type="project" value="UniProtKB-KW"/>
</dbReference>
<accession>A0A9W8LQ22</accession>
<evidence type="ECO:0000256" key="4">
    <source>
        <dbReference type="ARBA" id="ARBA00022840"/>
    </source>
</evidence>
<feature type="non-terminal residue" evidence="7">
    <location>
        <position position="551"/>
    </location>
</feature>
<evidence type="ECO:0000259" key="5">
    <source>
        <dbReference type="Pfam" id="PF18072"/>
    </source>
</evidence>
<dbReference type="EC" id="6.3.5.3" evidence="7"/>
<dbReference type="SUPFAM" id="SSF109736">
    <property type="entry name" value="FGAM synthase PurL, linker domain"/>
    <property type="match status" value="1"/>
</dbReference>
<dbReference type="Gene3D" id="1.10.8.750">
    <property type="entry name" value="Phosphoribosylformylglycinamidine synthase, linker domain"/>
    <property type="match status" value="1"/>
</dbReference>
<dbReference type="Pfam" id="PF18072">
    <property type="entry name" value="FGAR-AT_linker"/>
    <property type="match status" value="1"/>
</dbReference>
<organism evidence="7 8">
    <name type="scientific">Coemansia guatemalensis</name>
    <dbReference type="NCBI Taxonomy" id="2761395"/>
    <lineage>
        <taxon>Eukaryota</taxon>
        <taxon>Fungi</taxon>
        <taxon>Fungi incertae sedis</taxon>
        <taxon>Zoopagomycota</taxon>
        <taxon>Kickxellomycotina</taxon>
        <taxon>Kickxellomycetes</taxon>
        <taxon>Kickxellales</taxon>
        <taxon>Kickxellaceae</taxon>
        <taxon>Coemansia</taxon>
    </lineage>
</organism>
<evidence type="ECO:0000256" key="2">
    <source>
        <dbReference type="ARBA" id="ARBA00022741"/>
    </source>
</evidence>
<evidence type="ECO:0000313" key="8">
    <source>
        <dbReference type="Proteomes" id="UP001140094"/>
    </source>
</evidence>
<dbReference type="PANTHER" id="PTHR10099:SF1">
    <property type="entry name" value="PHOSPHORIBOSYLFORMYLGLYCINAMIDINE SYNTHASE"/>
    <property type="match status" value="1"/>
</dbReference>
<dbReference type="Proteomes" id="UP001140094">
    <property type="component" value="Unassembled WGS sequence"/>
</dbReference>
<dbReference type="SUPFAM" id="SSF82697">
    <property type="entry name" value="PurS-like"/>
    <property type="match status" value="1"/>
</dbReference>
<comment type="caution">
    <text evidence="7">The sequence shown here is derived from an EMBL/GenBank/DDBJ whole genome shotgun (WGS) entry which is preliminary data.</text>
</comment>
<sequence>MSMLVVPGRSQAVSGFRLKQLLEKFPFSSDRVKDVQTHYAHFIEFGSSTPEECEAVYAAAKADHTPQVTEALQPTSAENVWAIIATLLRAPGETEAPRADIQLVSEDSAIEENACVRYLWVLPRQGTISPWSSKATDIFRLCGLGDVVRRVERGTVYRIEFVDEAAVPSFRLSEHQQVVDAGSDRMTEAVYEACPSPALIFGQQKARPLREVPLCGAGNGEVARAIGSIEQAETAAAGSTEEAVALLSKANRELGLALADDEMEYVAAAFAGAHSAGGLGRNPTDAELMMFAQVNSEHCRHKIFRAAWTIDGEKQPHSLFDWIRKTYAAHPEHVLSAYSDNAAVISAVDAERIGAWTPLANGRWEQCDVGAVHIVTKVETHNHPTLISPFAGAATGAGGEIRDEGAVGHGSRPKCGLVGFAVSDLRIPGFAQPWEQDTADVSFPAHVASALDIMLEAPVGAAAYANEFGRPAILGFFRTYLQRVPVGEAANGVGETADESELRSEFRGFHKPIMLAGGMGSVRATQMLKSPFEAGAQLVVLGGPSLLIGLG</sequence>
<dbReference type="GO" id="GO:0004642">
    <property type="term" value="F:phosphoribosylformylglycinamidine synthase activity"/>
    <property type="evidence" value="ECO:0007669"/>
    <property type="project" value="UniProtKB-EC"/>
</dbReference>
<dbReference type="EMBL" id="JANBUO010002533">
    <property type="protein sequence ID" value="KAJ2794442.1"/>
    <property type="molecule type" value="Genomic_DNA"/>
</dbReference>
<dbReference type="SUPFAM" id="SSF55326">
    <property type="entry name" value="PurM N-terminal domain-like"/>
    <property type="match status" value="1"/>
</dbReference>
<proteinExistence type="predicted"/>
<evidence type="ECO:0000313" key="7">
    <source>
        <dbReference type="EMBL" id="KAJ2794442.1"/>
    </source>
</evidence>
<dbReference type="PANTHER" id="PTHR10099">
    <property type="entry name" value="PHOSPHORIBOSYLFORMYLGLYCINAMIDINE SYNTHASE"/>
    <property type="match status" value="1"/>
</dbReference>
<dbReference type="InterPro" id="IPR036604">
    <property type="entry name" value="PurS-like_sf"/>
</dbReference>
<feature type="domain" description="Phosphoribosylformylglycinamidine synthase linker" evidence="5">
    <location>
        <begin position="247"/>
        <end position="302"/>
    </location>
</feature>
<dbReference type="InterPro" id="IPR040707">
    <property type="entry name" value="FGAR-AT_N"/>
</dbReference>
<dbReference type="GO" id="GO:0005737">
    <property type="term" value="C:cytoplasm"/>
    <property type="evidence" value="ECO:0007669"/>
    <property type="project" value="TreeGrafter"/>
</dbReference>
<dbReference type="OrthoDB" id="6666987at2759"/>
<evidence type="ECO:0000259" key="6">
    <source>
        <dbReference type="Pfam" id="PF18076"/>
    </source>
</evidence>
<reference evidence="7" key="1">
    <citation type="submission" date="2022-07" db="EMBL/GenBank/DDBJ databases">
        <title>Phylogenomic reconstructions and comparative analyses of Kickxellomycotina fungi.</title>
        <authorList>
            <person name="Reynolds N.K."/>
            <person name="Stajich J.E."/>
            <person name="Barry K."/>
            <person name="Grigoriev I.V."/>
            <person name="Crous P."/>
            <person name="Smith M.E."/>
        </authorList>
    </citation>
    <scope>NUCLEOTIDE SEQUENCE</scope>
    <source>
        <strain evidence="7">NRRL 1565</strain>
    </source>
</reference>
<feature type="domain" description="Phosphoribosylformylglycinamidine synthase N-terminal" evidence="6">
    <location>
        <begin position="103"/>
        <end position="201"/>
    </location>
</feature>
<dbReference type="AlphaFoldDB" id="A0A9W8LQ22"/>